<dbReference type="PATRIC" id="fig|1008153.3.peg.3564"/>
<accession>A0A151A9Y0</accession>
<protein>
    <submittedName>
        <fullName evidence="1">Uncharacterized protein</fullName>
    </submittedName>
</protein>
<dbReference type="OrthoDB" id="229881at2157"/>
<dbReference type="RefSeq" id="WP_066384879.1">
    <property type="nucleotide sequence ID" value="NZ_LTAZ01000013.1"/>
</dbReference>
<gene>
    <name evidence="1" type="ORF">HAPAU_33870</name>
</gene>
<organism evidence="1 2">
    <name type="scientific">Halalkalicoccus paucihalophilus</name>
    <dbReference type="NCBI Taxonomy" id="1008153"/>
    <lineage>
        <taxon>Archaea</taxon>
        <taxon>Methanobacteriati</taxon>
        <taxon>Methanobacteriota</taxon>
        <taxon>Stenosarchaea group</taxon>
        <taxon>Halobacteria</taxon>
        <taxon>Halobacteriales</taxon>
        <taxon>Halococcaceae</taxon>
        <taxon>Halalkalicoccus</taxon>
    </lineage>
</organism>
<proteinExistence type="predicted"/>
<dbReference type="SUPFAM" id="SSF46785">
    <property type="entry name" value="Winged helix' DNA-binding domain"/>
    <property type="match status" value="1"/>
</dbReference>
<reference evidence="1 2" key="1">
    <citation type="submission" date="2016-02" db="EMBL/GenBank/DDBJ databases">
        <title>Genome sequence of Halalkalicoccus paucihalophilus DSM 24557.</title>
        <authorList>
            <person name="Poehlein A."/>
            <person name="Daniel R."/>
        </authorList>
    </citation>
    <scope>NUCLEOTIDE SEQUENCE [LARGE SCALE GENOMIC DNA]</scope>
    <source>
        <strain evidence="1 2">DSM 24557</strain>
    </source>
</reference>
<dbReference type="AlphaFoldDB" id="A0A151A9Y0"/>
<name>A0A151A9Y0_9EURY</name>
<dbReference type="EMBL" id="LTAZ01000013">
    <property type="protein sequence ID" value="KYH24404.1"/>
    <property type="molecule type" value="Genomic_DNA"/>
</dbReference>
<dbReference type="InterPro" id="IPR036388">
    <property type="entry name" value="WH-like_DNA-bd_sf"/>
</dbReference>
<dbReference type="Proteomes" id="UP000075321">
    <property type="component" value="Unassembled WGS sequence"/>
</dbReference>
<comment type="caution">
    <text evidence="1">The sequence shown here is derived from an EMBL/GenBank/DDBJ whole genome shotgun (WGS) entry which is preliminary data.</text>
</comment>
<dbReference type="Gene3D" id="1.10.10.10">
    <property type="entry name" value="Winged helix-like DNA-binding domain superfamily/Winged helix DNA-binding domain"/>
    <property type="match status" value="1"/>
</dbReference>
<sequence length="101" mass="11856">MIDQLEEEVELMDRHIDILLRVIEDEPIGIMKLSNQGEYDHHKVRYSLRVLEEDELIEPSEQGAVTTERTEEFVSHLDERLTTLAERLDAMKLNDHVESNL</sequence>
<dbReference type="InterPro" id="IPR036390">
    <property type="entry name" value="WH_DNA-bd_sf"/>
</dbReference>
<evidence type="ECO:0000313" key="2">
    <source>
        <dbReference type="Proteomes" id="UP000075321"/>
    </source>
</evidence>
<keyword evidence="2" id="KW-1185">Reference proteome</keyword>
<evidence type="ECO:0000313" key="1">
    <source>
        <dbReference type="EMBL" id="KYH24404.1"/>
    </source>
</evidence>